<dbReference type="RefSeq" id="WP_077225191.1">
    <property type="nucleotide sequence ID" value="NZ_JAZGZR010000007.1"/>
</dbReference>
<proteinExistence type="predicted"/>
<sequence>MRKFNNNELYQLLHIIHNNGNIRRLIRKDITFVEVIDFIKELTIKGILYYNDAKLSISEDGMKLFEELSIKYKNTEKDKWIEKEIKSKLENKIDLDFIYLPDQNELHF</sequence>
<gene>
    <name evidence="1" type="ORF">V3Q77_04080</name>
</gene>
<accession>A0ABW8PM76</accession>
<organism evidence="1 2">
    <name type="scientific">Flavobacterium davisii</name>
    <dbReference type="NCBI Taxonomy" id="2906077"/>
    <lineage>
        <taxon>Bacteria</taxon>
        <taxon>Pseudomonadati</taxon>
        <taxon>Bacteroidota</taxon>
        <taxon>Flavobacteriia</taxon>
        <taxon>Flavobacteriales</taxon>
        <taxon>Flavobacteriaceae</taxon>
        <taxon>Flavobacterium</taxon>
    </lineage>
</organism>
<dbReference type="EMBL" id="JAZGZR010000007">
    <property type="protein sequence ID" value="MFK7049059.1"/>
    <property type="molecule type" value="Genomic_DNA"/>
</dbReference>
<keyword evidence="2" id="KW-1185">Reference proteome</keyword>
<comment type="caution">
    <text evidence="1">The sequence shown here is derived from an EMBL/GenBank/DDBJ whole genome shotgun (WGS) entry which is preliminary data.</text>
</comment>
<evidence type="ECO:0000313" key="1">
    <source>
        <dbReference type="EMBL" id="MFK7049059.1"/>
    </source>
</evidence>
<protein>
    <recommendedName>
        <fullName evidence="3">ArnR1-like winged helix-turn-helix domain-containing protein</fullName>
    </recommendedName>
</protein>
<name>A0ABW8PM76_9FLAO</name>
<dbReference type="Proteomes" id="UP001621813">
    <property type="component" value="Unassembled WGS sequence"/>
</dbReference>
<evidence type="ECO:0000313" key="2">
    <source>
        <dbReference type="Proteomes" id="UP001621813"/>
    </source>
</evidence>
<reference evidence="1 2" key="1">
    <citation type="submission" date="2024-02" db="EMBL/GenBank/DDBJ databases">
        <title>Comparative Genomic Analysis of Flavobacterium Species Causing Columnaris Disease of Freshwater Fish in Thailand: Insights into Virulence and Resistance Mechanisms.</title>
        <authorList>
            <person name="Nguyen D."/>
            <person name="Chokmangmeepisarn P."/>
            <person name="Khianchaikhan K."/>
            <person name="Morishita M."/>
            <person name="Bunnoy A."/>
            <person name="Rodkhum C."/>
        </authorList>
    </citation>
    <scope>NUCLEOTIDE SEQUENCE [LARGE SCALE GENOMIC DNA]</scope>
    <source>
        <strain evidence="1 2">KCRT2007</strain>
    </source>
</reference>
<evidence type="ECO:0008006" key="3">
    <source>
        <dbReference type="Google" id="ProtNLM"/>
    </source>
</evidence>